<reference evidence="2" key="1">
    <citation type="submission" date="2020-02" db="EMBL/GenBank/DDBJ databases">
        <authorList>
            <person name="Meier V. D."/>
        </authorList>
    </citation>
    <scope>NUCLEOTIDE SEQUENCE</scope>
    <source>
        <strain evidence="2">AVDCRST_MAG07</strain>
    </source>
</reference>
<dbReference type="AlphaFoldDB" id="A0A6J4KS71"/>
<feature type="non-terminal residue" evidence="2">
    <location>
        <position position="139"/>
    </location>
</feature>
<feature type="compositionally biased region" description="Low complexity" evidence="1">
    <location>
        <begin position="98"/>
        <end position="139"/>
    </location>
</feature>
<organism evidence="2">
    <name type="scientific">uncultured Frankineae bacterium</name>
    <dbReference type="NCBI Taxonomy" id="437475"/>
    <lineage>
        <taxon>Bacteria</taxon>
        <taxon>Bacillati</taxon>
        <taxon>Actinomycetota</taxon>
        <taxon>Actinomycetes</taxon>
        <taxon>Frankiales</taxon>
        <taxon>environmental samples</taxon>
    </lineage>
</organism>
<sequence>GQRAGARGDHARPDAVGRLDLLAARVGAAGPRPALAARGGPRRGGRGPAARADLGRPAPLDRRALRGPLVGVGGAAGPPARGARGGGHRPRAGGGAGSRRAGAGRSRAGSAAAWGAPVPAAPARRGRPGPAGRRALQPL</sequence>
<feature type="non-terminal residue" evidence="2">
    <location>
        <position position="1"/>
    </location>
</feature>
<proteinExistence type="predicted"/>
<dbReference type="EMBL" id="CADCUB010000035">
    <property type="protein sequence ID" value="CAA9312988.1"/>
    <property type="molecule type" value="Genomic_DNA"/>
</dbReference>
<feature type="compositionally biased region" description="Low complexity" evidence="1">
    <location>
        <begin position="28"/>
        <end position="39"/>
    </location>
</feature>
<evidence type="ECO:0000313" key="2">
    <source>
        <dbReference type="EMBL" id="CAA9312988.1"/>
    </source>
</evidence>
<gene>
    <name evidence="2" type="ORF">AVDCRST_MAG07-624</name>
</gene>
<feature type="region of interest" description="Disordered" evidence="1">
    <location>
        <begin position="28"/>
        <end position="139"/>
    </location>
</feature>
<evidence type="ECO:0000256" key="1">
    <source>
        <dbReference type="SAM" id="MobiDB-lite"/>
    </source>
</evidence>
<accession>A0A6J4KS71</accession>
<protein>
    <submittedName>
        <fullName evidence="2">Uncharacterized protein</fullName>
    </submittedName>
</protein>
<feature type="compositionally biased region" description="Low complexity" evidence="1">
    <location>
        <begin position="48"/>
        <end position="58"/>
    </location>
</feature>
<name>A0A6J4KS71_9ACTN</name>